<evidence type="ECO:0000256" key="1">
    <source>
        <dbReference type="SAM" id="SignalP"/>
    </source>
</evidence>
<comment type="caution">
    <text evidence="2">The sequence shown here is derived from an EMBL/GenBank/DDBJ whole genome shotgun (WGS) entry which is preliminary data.</text>
</comment>
<dbReference type="Proteomes" id="UP000542210">
    <property type="component" value="Unassembled WGS sequence"/>
</dbReference>
<dbReference type="RefSeq" id="WP_184876272.1">
    <property type="nucleotide sequence ID" value="NZ_BOOV01000035.1"/>
</dbReference>
<feature type="chain" id="PRO_5031282458" evidence="1">
    <location>
        <begin position="28"/>
        <end position="127"/>
    </location>
</feature>
<proteinExistence type="predicted"/>
<reference evidence="2 3" key="1">
    <citation type="submission" date="2020-08" db="EMBL/GenBank/DDBJ databases">
        <title>Sequencing the genomes of 1000 actinobacteria strains.</title>
        <authorList>
            <person name="Klenk H.-P."/>
        </authorList>
    </citation>
    <scope>NUCLEOTIDE SEQUENCE [LARGE SCALE GENOMIC DNA]</scope>
    <source>
        <strain evidence="2 3">DSM 45784</strain>
    </source>
</reference>
<feature type="signal peptide" evidence="1">
    <location>
        <begin position="1"/>
        <end position="27"/>
    </location>
</feature>
<dbReference type="EMBL" id="JACHND010000001">
    <property type="protein sequence ID" value="MBB4699025.1"/>
    <property type="molecule type" value="Genomic_DNA"/>
</dbReference>
<evidence type="ECO:0000313" key="2">
    <source>
        <dbReference type="EMBL" id="MBB4699025.1"/>
    </source>
</evidence>
<dbReference type="AlphaFoldDB" id="A0A7W7G807"/>
<gene>
    <name evidence="2" type="ORF">BJ982_000569</name>
</gene>
<protein>
    <submittedName>
        <fullName evidence="2">Uncharacterized protein</fullName>
    </submittedName>
</protein>
<sequence>MRTSFAARGLVALAVVAGAGWAGTAGASAAVPCGEGTMTPLNSPTTVYCEHTSPGVTEPGVYGVTEPTPPRYAAPGGLDGYGGGVPAGFENAGRPSRLLSGSAAVAGLAGISDLSIETPLLSGLGVR</sequence>
<name>A0A7W7G807_9ACTN</name>
<organism evidence="2 3">
    <name type="scientific">Sphaerisporangium siamense</name>
    <dbReference type="NCBI Taxonomy" id="795645"/>
    <lineage>
        <taxon>Bacteria</taxon>
        <taxon>Bacillati</taxon>
        <taxon>Actinomycetota</taxon>
        <taxon>Actinomycetes</taxon>
        <taxon>Streptosporangiales</taxon>
        <taxon>Streptosporangiaceae</taxon>
        <taxon>Sphaerisporangium</taxon>
    </lineage>
</organism>
<keyword evidence="3" id="KW-1185">Reference proteome</keyword>
<accession>A0A7W7G807</accession>
<keyword evidence="1" id="KW-0732">Signal</keyword>
<evidence type="ECO:0000313" key="3">
    <source>
        <dbReference type="Proteomes" id="UP000542210"/>
    </source>
</evidence>